<feature type="transmembrane region" description="Helical" evidence="8">
    <location>
        <begin position="375"/>
        <end position="396"/>
    </location>
</feature>
<reference evidence="10 11" key="1">
    <citation type="journal article" date="2009" name="Science">
        <title>Green evolution and dynamic adaptations revealed by genomes of the marine picoeukaryotes Micromonas.</title>
        <authorList>
            <person name="Worden A.Z."/>
            <person name="Lee J.H."/>
            <person name="Mock T."/>
            <person name="Rouze P."/>
            <person name="Simmons M.P."/>
            <person name="Aerts A.L."/>
            <person name="Allen A.E."/>
            <person name="Cuvelier M.L."/>
            <person name="Derelle E."/>
            <person name="Everett M.V."/>
            <person name="Foulon E."/>
            <person name="Grimwood J."/>
            <person name="Gundlach H."/>
            <person name="Henrissat B."/>
            <person name="Napoli C."/>
            <person name="McDonald S.M."/>
            <person name="Parker M.S."/>
            <person name="Rombauts S."/>
            <person name="Salamov A."/>
            <person name="Von Dassow P."/>
            <person name="Badger J.H."/>
            <person name="Coutinho P.M."/>
            <person name="Demir E."/>
            <person name="Dubchak I."/>
            <person name="Gentemann C."/>
            <person name="Eikrem W."/>
            <person name="Gready J.E."/>
            <person name="John U."/>
            <person name="Lanier W."/>
            <person name="Lindquist E.A."/>
            <person name="Lucas S."/>
            <person name="Mayer K.F."/>
            <person name="Moreau H."/>
            <person name="Not F."/>
            <person name="Otillar R."/>
            <person name="Panaud O."/>
            <person name="Pangilinan J."/>
            <person name="Paulsen I."/>
            <person name="Piegu B."/>
            <person name="Poliakov A."/>
            <person name="Robbens S."/>
            <person name="Schmutz J."/>
            <person name="Toulza E."/>
            <person name="Wyss T."/>
            <person name="Zelensky A."/>
            <person name="Zhou K."/>
            <person name="Armbrust E.V."/>
            <person name="Bhattacharya D."/>
            <person name="Goodenough U.W."/>
            <person name="Van de Peer Y."/>
            <person name="Grigoriev I.V."/>
        </authorList>
    </citation>
    <scope>NUCLEOTIDE SEQUENCE [LARGE SCALE GENOMIC DNA]</scope>
    <source>
        <strain evidence="11">RCC299 / NOUM17</strain>
    </source>
</reference>
<accession>C1E645</accession>
<feature type="transmembrane region" description="Helical" evidence="8">
    <location>
        <begin position="70"/>
        <end position="92"/>
    </location>
</feature>
<dbReference type="GeneID" id="8243393"/>
<feature type="transmembrane region" description="Helical" evidence="8">
    <location>
        <begin position="408"/>
        <end position="431"/>
    </location>
</feature>
<dbReference type="SUPFAM" id="SSF103473">
    <property type="entry name" value="MFS general substrate transporter"/>
    <property type="match status" value="1"/>
</dbReference>
<dbReference type="RefSeq" id="XP_002502488.1">
    <property type="nucleotide sequence ID" value="XM_002502442.1"/>
</dbReference>
<feature type="region of interest" description="Disordered" evidence="7">
    <location>
        <begin position="515"/>
        <end position="541"/>
    </location>
</feature>
<sequence>MGEDEGAGLVGDGKGGGDDFKTCYPNKWYRRYVLFLLFLIATLQTTDRNIPAILLPKISPEFNMTDADAGMLNGAAFVLIYALATIPLARIADMCGRKYLLAGSLIVWSALTSLSGLSQNTTQLCFLRVGIGLGEAGCTPAAQSLIAVMYGPGERASAMAMQQLGLAVGTAAANFIGGMLIDSLGWRGVFGVLGIPGLVLAALIVATLEDPPVEQSMGRYQSVPGSPGGESPGGSKANKPSAAAAAATLTSGAFWAEMWRGVKDTFEHLRRRATFIHLSIGVMIQVGVGLSIMAFLPIFLVRSHEMTIKSAGLSMSMVGGVFGAIGIVTGGIVGDWLVQASGDQRWMLWFILICNVIAAPLMVVAVLVKSRTDSIYLSAVVVALFMVMVGPPGAIVQSLVPNHMRATAAGFFGVLANLVGGSVGPLFIGWLSDRLSGRYGLDSIRYALAYSMIFCVWGQVHWYLAARAMPGDIVEKTATKKPRDFCAVGGDEDGGRAGRDLEGGGGGFYGSLGGGSSAGAGRRRGGAGDDTPKASARRGSDLGFGVFSTLSIRIGDEPRERRGGTHYGSV</sequence>
<dbReference type="PANTHER" id="PTHR23505">
    <property type="entry name" value="SPINSTER"/>
    <property type="match status" value="1"/>
</dbReference>
<comment type="subcellular location">
    <subcellularLocation>
        <location evidence="1">Membrane</location>
        <topology evidence="1">Multi-pass membrane protein</topology>
    </subcellularLocation>
</comment>
<dbReference type="InterPro" id="IPR044770">
    <property type="entry name" value="MFS_spinster-like"/>
</dbReference>
<evidence type="ECO:0000256" key="5">
    <source>
        <dbReference type="ARBA" id="ARBA00023136"/>
    </source>
</evidence>
<dbReference type="InterPro" id="IPR036259">
    <property type="entry name" value="MFS_trans_sf"/>
</dbReference>
<dbReference type="CDD" id="cd17328">
    <property type="entry name" value="MFS_spinster_like"/>
    <property type="match status" value="1"/>
</dbReference>
<feature type="transmembrane region" description="Helical" evidence="8">
    <location>
        <begin position="188"/>
        <end position="208"/>
    </location>
</feature>
<dbReference type="InParanoid" id="C1E645"/>
<feature type="transmembrane region" description="Helical" evidence="8">
    <location>
        <begin position="313"/>
        <end position="334"/>
    </location>
</feature>
<dbReference type="Gene3D" id="1.20.1250.20">
    <property type="entry name" value="MFS general substrate transporter like domains"/>
    <property type="match status" value="1"/>
</dbReference>
<keyword evidence="11" id="KW-1185">Reference proteome</keyword>
<dbReference type="Proteomes" id="UP000002009">
    <property type="component" value="Chromosome 5"/>
</dbReference>
<keyword evidence="2" id="KW-0813">Transport</keyword>
<gene>
    <name evidence="10" type="ORF">MICPUN_100488</name>
</gene>
<evidence type="ECO:0000256" key="6">
    <source>
        <dbReference type="ARBA" id="ARBA00024338"/>
    </source>
</evidence>
<evidence type="ECO:0000256" key="3">
    <source>
        <dbReference type="ARBA" id="ARBA00022692"/>
    </source>
</evidence>
<feature type="domain" description="Major facilitator superfamily (MFS) profile" evidence="9">
    <location>
        <begin position="33"/>
        <end position="469"/>
    </location>
</feature>
<evidence type="ECO:0000256" key="4">
    <source>
        <dbReference type="ARBA" id="ARBA00022989"/>
    </source>
</evidence>
<organism evidence="10 11">
    <name type="scientific">Micromonas commoda (strain RCC299 / NOUM17 / CCMP2709)</name>
    <name type="common">Picoplanktonic green alga</name>
    <dbReference type="NCBI Taxonomy" id="296587"/>
    <lineage>
        <taxon>Eukaryota</taxon>
        <taxon>Viridiplantae</taxon>
        <taxon>Chlorophyta</taxon>
        <taxon>Mamiellophyceae</taxon>
        <taxon>Mamiellales</taxon>
        <taxon>Mamiellaceae</taxon>
        <taxon>Micromonas</taxon>
    </lineage>
</organism>
<protein>
    <submittedName>
        <fullName evidence="10">Major facilitator superfamily</fullName>
    </submittedName>
</protein>
<dbReference type="OMA" id="FGSVYFE"/>
<dbReference type="InterPro" id="IPR020846">
    <property type="entry name" value="MFS_dom"/>
</dbReference>
<dbReference type="GO" id="GO:0016020">
    <property type="term" value="C:membrane"/>
    <property type="evidence" value="ECO:0007669"/>
    <property type="project" value="UniProtKB-SubCell"/>
</dbReference>
<dbReference type="OrthoDB" id="3639251at2759"/>
<feature type="transmembrane region" description="Helical" evidence="8">
    <location>
        <begin position="160"/>
        <end position="181"/>
    </location>
</feature>
<evidence type="ECO:0000313" key="10">
    <source>
        <dbReference type="EMBL" id="ACO63746.1"/>
    </source>
</evidence>
<proteinExistence type="inferred from homology"/>
<feature type="transmembrane region" description="Helical" evidence="8">
    <location>
        <begin position="99"/>
        <end position="117"/>
    </location>
</feature>
<evidence type="ECO:0000256" key="1">
    <source>
        <dbReference type="ARBA" id="ARBA00004141"/>
    </source>
</evidence>
<dbReference type="GO" id="GO:0022857">
    <property type="term" value="F:transmembrane transporter activity"/>
    <property type="evidence" value="ECO:0007669"/>
    <property type="project" value="InterPro"/>
</dbReference>
<feature type="transmembrane region" description="Helical" evidence="8">
    <location>
        <begin position="443"/>
        <end position="464"/>
    </location>
</feature>
<dbReference type="AlphaFoldDB" id="C1E645"/>
<evidence type="ECO:0000256" key="8">
    <source>
        <dbReference type="SAM" id="Phobius"/>
    </source>
</evidence>
<dbReference type="KEGG" id="mis:MICPUN_100488"/>
<dbReference type="PANTHER" id="PTHR23505:SF79">
    <property type="entry name" value="PROTEIN SPINSTER"/>
    <property type="match status" value="1"/>
</dbReference>
<feature type="region of interest" description="Disordered" evidence="7">
    <location>
        <begin position="215"/>
        <end position="240"/>
    </location>
</feature>
<dbReference type="InterPro" id="IPR011701">
    <property type="entry name" value="MFS"/>
</dbReference>
<keyword evidence="5 8" id="KW-0472">Membrane</keyword>
<name>C1E645_MICCC</name>
<dbReference type="Pfam" id="PF07690">
    <property type="entry name" value="MFS_1"/>
    <property type="match status" value="1"/>
</dbReference>
<evidence type="ECO:0000256" key="2">
    <source>
        <dbReference type="ARBA" id="ARBA00022448"/>
    </source>
</evidence>
<comment type="similarity">
    <text evidence="6">Belongs to the major facilitator superfamily. Spinster (TC 2.A.1.49) family.</text>
</comment>
<dbReference type="EMBL" id="CP001326">
    <property type="protein sequence ID" value="ACO63746.1"/>
    <property type="molecule type" value="Genomic_DNA"/>
</dbReference>
<evidence type="ECO:0000313" key="11">
    <source>
        <dbReference type="Proteomes" id="UP000002009"/>
    </source>
</evidence>
<keyword evidence="3 8" id="KW-0812">Transmembrane</keyword>
<evidence type="ECO:0000259" key="9">
    <source>
        <dbReference type="PROSITE" id="PS50850"/>
    </source>
</evidence>
<keyword evidence="4 8" id="KW-1133">Transmembrane helix</keyword>
<dbReference type="eggNOG" id="KOG1330">
    <property type="taxonomic scope" value="Eukaryota"/>
</dbReference>
<evidence type="ECO:0000256" key="7">
    <source>
        <dbReference type="SAM" id="MobiDB-lite"/>
    </source>
</evidence>
<feature type="transmembrane region" description="Helical" evidence="8">
    <location>
        <begin position="275"/>
        <end position="301"/>
    </location>
</feature>
<dbReference type="PROSITE" id="PS50850">
    <property type="entry name" value="MFS"/>
    <property type="match status" value="1"/>
</dbReference>
<feature type="transmembrane region" description="Helical" evidence="8">
    <location>
        <begin position="346"/>
        <end position="368"/>
    </location>
</feature>
<feature type="transmembrane region" description="Helical" evidence="8">
    <location>
        <begin position="32"/>
        <end position="50"/>
    </location>
</feature>